<dbReference type="RefSeq" id="WP_012928693.1">
    <property type="nucleotide sequence ID" value="NC_013730.1"/>
</dbReference>
<dbReference type="FunFam" id="3.30.450.20:FF:000099">
    <property type="entry name" value="Sensory box sensor histidine kinase"/>
    <property type="match status" value="1"/>
</dbReference>
<dbReference type="SUPFAM" id="SSF52172">
    <property type="entry name" value="CheY-like"/>
    <property type="match status" value="1"/>
</dbReference>
<dbReference type="SUPFAM" id="SSF55785">
    <property type="entry name" value="PYP-like sensor domain (PAS domain)"/>
    <property type="match status" value="5"/>
</dbReference>
<dbReference type="eggNOG" id="COG0784">
    <property type="taxonomic scope" value="Bacteria"/>
</dbReference>
<dbReference type="InterPro" id="IPR000700">
    <property type="entry name" value="PAS-assoc_C"/>
</dbReference>
<dbReference type="GO" id="GO:0005886">
    <property type="term" value="C:plasma membrane"/>
    <property type="evidence" value="ECO:0007669"/>
    <property type="project" value="TreeGrafter"/>
</dbReference>
<dbReference type="PANTHER" id="PTHR43047">
    <property type="entry name" value="TWO-COMPONENT HISTIDINE PROTEIN KINASE"/>
    <property type="match status" value="1"/>
</dbReference>
<dbReference type="CDD" id="cd17580">
    <property type="entry name" value="REC_2_DhkD-like"/>
    <property type="match status" value="1"/>
</dbReference>
<dbReference type="InterPro" id="IPR001789">
    <property type="entry name" value="Sig_transdc_resp-reg_receiver"/>
</dbReference>
<dbReference type="InterPro" id="IPR004358">
    <property type="entry name" value="Sig_transdc_His_kin-like_C"/>
</dbReference>
<organism evidence="11 12">
    <name type="scientific">Spirosoma linguale (strain ATCC 33905 / DSM 74 / LMG 10896 / Claus 1)</name>
    <dbReference type="NCBI Taxonomy" id="504472"/>
    <lineage>
        <taxon>Bacteria</taxon>
        <taxon>Pseudomonadati</taxon>
        <taxon>Bacteroidota</taxon>
        <taxon>Cytophagia</taxon>
        <taxon>Cytophagales</taxon>
        <taxon>Cytophagaceae</taxon>
        <taxon>Spirosoma</taxon>
    </lineage>
</organism>
<dbReference type="Gene3D" id="2.10.70.100">
    <property type="match status" value="1"/>
</dbReference>
<dbReference type="eggNOG" id="COG5002">
    <property type="taxonomic scope" value="Bacteria"/>
</dbReference>
<dbReference type="InterPro" id="IPR011006">
    <property type="entry name" value="CheY-like_superfamily"/>
</dbReference>
<feature type="modified residue" description="4-aspartylphosphate" evidence="6">
    <location>
        <position position="1115"/>
    </location>
</feature>
<keyword evidence="3 6" id="KW-0597">Phosphoprotein</keyword>
<evidence type="ECO:0000313" key="12">
    <source>
        <dbReference type="Proteomes" id="UP000002028"/>
    </source>
</evidence>
<sequence length="1185" mass="133058">MSATTSPQLSVDEYRELIASFTQAIWEADSQGTIRTDSPSWRAYTGQPLNEWLDESWLAAVHPDNRAEALSQWQDAIQQQVPFNAELRLRNADGGWRWTNVRATQVLHPDGSVKKWVGLIIDISDKKKAEETRQQHQSRREERSNVLLQSTEEVAHTGSYEANLLADTMRFSDGMYRLFGEEPGAIDPSTAWIDSRSNPEDVQPISQTLNAAIATLKPYYYRRRIYRKDGELRQLEAHGRVVGDQTGKAVKLIGLVQDITERHRVEQELTQTKALLQTIFDTSPNSITAYTPVYTDDVIIDFKIVLANAFTQRTTGFNPTGQLLTQTFPTAQHNGLLTKLKEVMEHKKRHDFELWYEGEGMHHWFRVIAVPMDEMVLVTTEDITERRQVEAEILRLNDEMARKATDRYYSLFNTIEEGMNVLELVYDDNGKPIDFRWLEVNPAFEKITGLTNVAGKLVSETIPTEQYWFDTYDRVIKTGEPLRYENYHAGLQQWFRTHTSRIGGAGTLLVANVFEDITQQKRQEANLAFLANLTVDLAPFDSVDRLMEMAGSRIVEHLRLSHCTFVAINPEADECTILHDSSPTGLTVLTGTLKLADFHTDEENRLLAGGNAMIVNNIMDGTRSAEQIASFRAIDVASLVNTPIVINGRWVFDLGVTRDTPSVWLPDEIELLQQVASRIWLRIERTRAEQAIRQSQERLQNAIAIETVGVIFFDRQGIIQDANAAFEKMSGLSHEELASGQVGWDKLTPPEFIGVSQMAMNELINQGQSIPYEKEYIRPDASRWWGLSAGKRLSEHEMVEFVIDITESKRTQQALQEAVQRKDNFLAMLAHELRNPMATIRSGLQALNLAHTDAQRQSTVAMMSRQTDHLVRMVDDLLDVNRITRGKVELKKERINLVDVVQQGVDSIQPQFQQQNKTLHVDLPAVPIVMDGDATRLNQVVTNLLTNGVRYSGEEGEVWLSLTHQHQEAILQVRDNGIGLAADQLSAIFEPFVQADQSLARSQGGLGLGLTLVNELVALHGGKVAVWSQGLGTGSTFTVHLPTLPADSVLPTEAPRQAKVPSTLRRVLVIDDNADAALTLSMLLKIKGYEVYTRHSGQAGIEAAESLQPGAILLDIGMPDMDGYETCRLIRQQPWGQSMPIIALTGYGQPEDRQRTREAGFTGHLVKPVDMGQLTDLLTSLLAAD</sequence>
<dbReference type="KEGG" id="sli:Slin_4198"/>
<dbReference type="Gene3D" id="3.40.50.2300">
    <property type="match status" value="1"/>
</dbReference>
<evidence type="ECO:0000259" key="8">
    <source>
        <dbReference type="PROSITE" id="PS50110"/>
    </source>
</evidence>
<evidence type="ECO:0000259" key="9">
    <source>
        <dbReference type="PROSITE" id="PS50112"/>
    </source>
</evidence>
<feature type="domain" description="PAC" evidence="10">
    <location>
        <begin position="83"/>
        <end position="135"/>
    </location>
</feature>
<dbReference type="SUPFAM" id="SSF47384">
    <property type="entry name" value="Homodimeric domain of signal transducing histidine kinase"/>
    <property type="match status" value="1"/>
</dbReference>
<dbReference type="Pfam" id="PF08447">
    <property type="entry name" value="PAS_3"/>
    <property type="match status" value="2"/>
</dbReference>
<dbReference type="Pfam" id="PF13188">
    <property type="entry name" value="PAS_8"/>
    <property type="match status" value="1"/>
</dbReference>
<dbReference type="NCBIfam" id="TIGR00229">
    <property type="entry name" value="sensory_box"/>
    <property type="match status" value="4"/>
</dbReference>
<dbReference type="PROSITE" id="PS50112">
    <property type="entry name" value="PAS"/>
    <property type="match status" value="2"/>
</dbReference>
<evidence type="ECO:0000313" key="11">
    <source>
        <dbReference type="EMBL" id="ADB40183.1"/>
    </source>
</evidence>
<dbReference type="Pfam" id="PF00512">
    <property type="entry name" value="HisKA"/>
    <property type="match status" value="1"/>
</dbReference>
<dbReference type="HOGENOM" id="CLU_000445_114_51_10"/>
<evidence type="ECO:0000256" key="4">
    <source>
        <dbReference type="ARBA" id="ARBA00022679"/>
    </source>
</evidence>
<dbReference type="STRING" id="504472.Slin_4198"/>
<dbReference type="InterPro" id="IPR036097">
    <property type="entry name" value="HisK_dim/P_sf"/>
</dbReference>
<reference evidence="11 12" key="1">
    <citation type="journal article" date="2010" name="Stand. Genomic Sci.">
        <title>Complete genome sequence of Spirosoma linguale type strain (1).</title>
        <authorList>
            <person name="Lail K."/>
            <person name="Sikorski J."/>
            <person name="Saunders E."/>
            <person name="Lapidus A."/>
            <person name="Glavina Del Rio T."/>
            <person name="Copeland A."/>
            <person name="Tice H."/>
            <person name="Cheng J.-F."/>
            <person name="Lucas S."/>
            <person name="Nolan M."/>
            <person name="Bruce D."/>
            <person name="Goodwin L."/>
            <person name="Pitluck S."/>
            <person name="Ivanova N."/>
            <person name="Mavromatis K."/>
            <person name="Ovchinnikova G."/>
            <person name="Pati A."/>
            <person name="Chen A."/>
            <person name="Palaniappan K."/>
            <person name="Land M."/>
            <person name="Hauser L."/>
            <person name="Chang Y.-J."/>
            <person name="Jeffries C.D."/>
            <person name="Chain P."/>
            <person name="Brettin T."/>
            <person name="Detter J.C."/>
            <person name="Schuetze A."/>
            <person name="Rohde M."/>
            <person name="Tindall B.J."/>
            <person name="Goeker M."/>
            <person name="Bristow J."/>
            <person name="Eisen J.A."/>
            <person name="Markowitz V."/>
            <person name="Hugenholtz P."/>
            <person name="Kyrpides N.C."/>
            <person name="Klenk H.-P."/>
            <person name="Chen F."/>
        </authorList>
    </citation>
    <scope>NUCLEOTIDE SEQUENCE [LARGE SCALE GENOMIC DNA]</scope>
    <source>
        <strain evidence="12">ATCC 33905 / DSM 74 / LMG 10896 / Claus 1</strain>
    </source>
</reference>
<dbReference type="EMBL" id="CP001769">
    <property type="protein sequence ID" value="ADB40183.1"/>
    <property type="molecule type" value="Genomic_DNA"/>
</dbReference>
<dbReference type="PANTHER" id="PTHR43047:SF72">
    <property type="entry name" value="OSMOSENSING HISTIDINE PROTEIN KINASE SLN1"/>
    <property type="match status" value="1"/>
</dbReference>
<dbReference type="InterPro" id="IPR001610">
    <property type="entry name" value="PAC"/>
</dbReference>
<gene>
    <name evidence="11" type="ordered locus">Slin_4198</name>
</gene>
<accession>D2QKL7</accession>
<dbReference type="EC" id="2.7.13.3" evidence="2"/>
<evidence type="ECO:0000256" key="6">
    <source>
        <dbReference type="PROSITE-ProRule" id="PRU00169"/>
    </source>
</evidence>
<dbReference type="SMART" id="SM00387">
    <property type="entry name" value="HATPase_c"/>
    <property type="match status" value="1"/>
</dbReference>
<feature type="domain" description="Histidine kinase" evidence="7">
    <location>
        <begin position="828"/>
        <end position="1045"/>
    </location>
</feature>
<dbReference type="CDD" id="cd00082">
    <property type="entry name" value="HisKA"/>
    <property type="match status" value="1"/>
</dbReference>
<dbReference type="CDD" id="cd00130">
    <property type="entry name" value="PAS"/>
    <property type="match status" value="2"/>
</dbReference>
<dbReference type="GO" id="GO:0009927">
    <property type="term" value="F:histidine phosphotransfer kinase activity"/>
    <property type="evidence" value="ECO:0007669"/>
    <property type="project" value="TreeGrafter"/>
</dbReference>
<evidence type="ECO:0000259" key="7">
    <source>
        <dbReference type="PROSITE" id="PS50109"/>
    </source>
</evidence>
<dbReference type="InterPro" id="IPR005467">
    <property type="entry name" value="His_kinase_dom"/>
</dbReference>
<dbReference type="SMART" id="SM00065">
    <property type="entry name" value="GAF"/>
    <property type="match status" value="1"/>
</dbReference>
<evidence type="ECO:0000259" key="10">
    <source>
        <dbReference type="PROSITE" id="PS50113"/>
    </source>
</evidence>
<dbReference type="PROSITE" id="PS50109">
    <property type="entry name" value="HIS_KIN"/>
    <property type="match status" value="1"/>
</dbReference>
<dbReference type="InterPro" id="IPR003661">
    <property type="entry name" value="HisK_dim/P_dom"/>
</dbReference>
<evidence type="ECO:0000256" key="1">
    <source>
        <dbReference type="ARBA" id="ARBA00000085"/>
    </source>
</evidence>
<keyword evidence="4" id="KW-0808">Transferase</keyword>
<dbReference type="InterPro" id="IPR035965">
    <property type="entry name" value="PAS-like_dom_sf"/>
</dbReference>
<feature type="domain" description="PAC" evidence="10">
    <location>
        <begin position="219"/>
        <end position="271"/>
    </location>
</feature>
<feature type="domain" description="PAS" evidence="9">
    <location>
        <begin position="10"/>
        <end position="80"/>
    </location>
</feature>
<dbReference type="GO" id="GO:0000155">
    <property type="term" value="F:phosphorelay sensor kinase activity"/>
    <property type="evidence" value="ECO:0007669"/>
    <property type="project" value="InterPro"/>
</dbReference>
<dbReference type="InterPro" id="IPR013655">
    <property type="entry name" value="PAS_fold_3"/>
</dbReference>
<evidence type="ECO:0000256" key="3">
    <source>
        <dbReference type="ARBA" id="ARBA00022553"/>
    </source>
</evidence>
<evidence type="ECO:0000256" key="5">
    <source>
        <dbReference type="ARBA" id="ARBA00022777"/>
    </source>
</evidence>
<dbReference type="Gene3D" id="3.30.450.20">
    <property type="entry name" value="PAS domain"/>
    <property type="match status" value="5"/>
</dbReference>
<comment type="catalytic activity">
    <reaction evidence="1">
        <text>ATP + protein L-histidine = ADP + protein N-phospho-L-histidine.</text>
        <dbReference type="EC" id="2.7.13.3"/>
    </reaction>
</comment>
<dbReference type="Proteomes" id="UP000002028">
    <property type="component" value="Chromosome"/>
</dbReference>
<dbReference type="Gene3D" id="3.30.450.40">
    <property type="match status" value="1"/>
</dbReference>
<dbReference type="SMART" id="SM00086">
    <property type="entry name" value="PAC"/>
    <property type="match status" value="3"/>
</dbReference>
<protein>
    <recommendedName>
        <fullName evidence="2">histidine kinase</fullName>
        <ecNumber evidence="2">2.7.13.3</ecNumber>
    </recommendedName>
</protein>
<dbReference type="Pfam" id="PF02518">
    <property type="entry name" value="HATPase_c"/>
    <property type="match status" value="1"/>
</dbReference>
<dbReference type="InterPro" id="IPR013656">
    <property type="entry name" value="PAS_4"/>
</dbReference>
<dbReference type="FunFam" id="3.30.565.10:FF:000006">
    <property type="entry name" value="Sensor histidine kinase WalK"/>
    <property type="match status" value="1"/>
</dbReference>
<keyword evidence="12" id="KW-1185">Reference proteome</keyword>
<dbReference type="InterPro" id="IPR036890">
    <property type="entry name" value="HATPase_C_sf"/>
</dbReference>
<dbReference type="PROSITE" id="PS50113">
    <property type="entry name" value="PAC"/>
    <property type="match status" value="2"/>
</dbReference>
<dbReference type="AlphaFoldDB" id="D2QKL7"/>
<dbReference type="InterPro" id="IPR003594">
    <property type="entry name" value="HATPase_dom"/>
</dbReference>
<dbReference type="InterPro" id="IPR029016">
    <property type="entry name" value="GAF-like_dom_sf"/>
</dbReference>
<dbReference type="Pfam" id="PF00072">
    <property type="entry name" value="Response_reg"/>
    <property type="match status" value="1"/>
</dbReference>
<dbReference type="SMART" id="SM00388">
    <property type="entry name" value="HisKA"/>
    <property type="match status" value="1"/>
</dbReference>
<dbReference type="InterPro" id="IPR003018">
    <property type="entry name" value="GAF"/>
</dbReference>
<dbReference type="Gene3D" id="1.10.287.130">
    <property type="match status" value="1"/>
</dbReference>
<dbReference type="SMART" id="SM00448">
    <property type="entry name" value="REC"/>
    <property type="match status" value="1"/>
</dbReference>
<name>D2QKL7_SPILD</name>
<dbReference type="PROSITE" id="PS50110">
    <property type="entry name" value="RESPONSE_REGULATORY"/>
    <property type="match status" value="1"/>
</dbReference>
<dbReference type="Pfam" id="PF08448">
    <property type="entry name" value="PAS_4"/>
    <property type="match status" value="1"/>
</dbReference>
<dbReference type="SMART" id="SM00091">
    <property type="entry name" value="PAS"/>
    <property type="match status" value="3"/>
</dbReference>
<dbReference type="SUPFAM" id="SSF55874">
    <property type="entry name" value="ATPase domain of HSP90 chaperone/DNA topoisomerase II/histidine kinase"/>
    <property type="match status" value="1"/>
</dbReference>
<evidence type="ECO:0000256" key="2">
    <source>
        <dbReference type="ARBA" id="ARBA00012438"/>
    </source>
</evidence>
<dbReference type="Gene3D" id="3.30.565.10">
    <property type="entry name" value="Histidine kinase-like ATPase, C-terminal domain"/>
    <property type="match status" value="1"/>
</dbReference>
<proteinExistence type="predicted"/>
<dbReference type="SUPFAM" id="SSF55781">
    <property type="entry name" value="GAF domain-like"/>
    <property type="match status" value="1"/>
</dbReference>
<dbReference type="PRINTS" id="PR00344">
    <property type="entry name" value="BCTRLSENSOR"/>
</dbReference>
<feature type="domain" description="PAS" evidence="9">
    <location>
        <begin position="695"/>
        <end position="767"/>
    </location>
</feature>
<keyword evidence="5 11" id="KW-0418">Kinase</keyword>
<dbReference type="InterPro" id="IPR000014">
    <property type="entry name" value="PAS"/>
</dbReference>
<feature type="domain" description="Response regulatory" evidence="8">
    <location>
        <begin position="1066"/>
        <end position="1182"/>
    </location>
</feature>